<keyword evidence="4" id="KW-0406">Ion transport</keyword>
<evidence type="ECO:0000256" key="1">
    <source>
        <dbReference type="ARBA" id="ARBA00004370"/>
    </source>
</evidence>
<keyword evidence="5" id="KW-0472">Membrane</keyword>
<evidence type="ECO:0000256" key="5">
    <source>
        <dbReference type="ARBA" id="ARBA00023136"/>
    </source>
</evidence>
<evidence type="ECO:0000256" key="3">
    <source>
        <dbReference type="ARBA" id="ARBA00022781"/>
    </source>
</evidence>
<evidence type="ECO:0000313" key="7">
    <source>
        <dbReference type="EMBL" id="OGK19106.1"/>
    </source>
</evidence>
<dbReference type="Pfam" id="PF00213">
    <property type="entry name" value="OSCP"/>
    <property type="match status" value="1"/>
</dbReference>
<dbReference type="Proteomes" id="UP000176850">
    <property type="component" value="Unassembled WGS sequence"/>
</dbReference>
<comment type="caution">
    <text evidence="7">The sequence shown here is derived from an EMBL/GenBank/DDBJ whole genome shotgun (WGS) entry which is preliminary data.</text>
</comment>
<proteinExistence type="predicted"/>
<evidence type="ECO:0000313" key="8">
    <source>
        <dbReference type="Proteomes" id="UP000176850"/>
    </source>
</evidence>
<keyword evidence="3" id="KW-0375">Hydrogen ion transport</keyword>
<keyword evidence="6" id="KW-0066">ATP synthesis</keyword>
<reference evidence="7 8" key="1">
    <citation type="journal article" date="2016" name="Nat. Commun.">
        <title>Thousands of microbial genomes shed light on interconnected biogeochemical processes in an aquifer system.</title>
        <authorList>
            <person name="Anantharaman K."/>
            <person name="Brown C.T."/>
            <person name="Hug L.A."/>
            <person name="Sharon I."/>
            <person name="Castelle C.J."/>
            <person name="Probst A.J."/>
            <person name="Thomas B.C."/>
            <person name="Singh A."/>
            <person name="Wilkins M.J."/>
            <person name="Karaoz U."/>
            <person name="Brodie E.L."/>
            <person name="Williams K.H."/>
            <person name="Hubbard S.S."/>
            <person name="Banfield J.F."/>
        </authorList>
    </citation>
    <scope>NUCLEOTIDE SEQUENCE [LARGE SCALE GENOMIC DNA]</scope>
</reference>
<comment type="subcellular location">
    <subcellularLocation>
        <location evidence="1">Membrane</location>
    </subcellularLocation>
</comment>
<evidence type="ECO:0000256" key="6">
    <source>
        <dbReference type="ARBA" id="ARBA00023310"/>
    </source>
</evidence>
<dbReference type="GO" id="GO:0016020">
    <property type="term" value="C:membrane"/>
    <property type="evidence" value="ECO:0007669"/>
    <property type="project" value="UniProtKB-SubCell"/>
</dbReference>
<name>A0A1F7GKC6_9BACT</name>
<dbReference type="AlphaFoldDB" id="A0A1F7GKC6"/>
<dbReference type="GO" id="GO:0046933">
    <property type="term" value="F:proton-transporting ATP synthase activity, rotational mechanism"/>
    <property type="evidence" value="ECO:0007669"/>
    <property type="project" value="InterPro"/>
</dbReference>
<dbReference type="InterPro" id="IPR000711">
    <property type="entry name" value="ATPase_OSCP/dsu"/>
</dbReference>
<gene>
    <name evidence="7" type="ORF">A2799_02890</name>
</gene>
<accession>A0A1F7GKC6</accession>
<sequence length="146" mass="16486">MDYTMIDEQIVTVNEKNTMFHNLDLFLDGIFSTKKGVSEIISSNFSTDVKNALVIFFEKNKVNIKNQTTIRAAISDLKEHLSKMPKVAITVPVDLNSRQVENIAHKIEMSAKMRPLIELIVDSNMLAGAIFEYNGKRGDYGVKMES</sequence>
<dbReference type="EMBL" id="MFZH01000018">
    <property type="protein sequence ID" value="OGK19106.1"/>
    <property type="molecule type" value="Genomic_DNA"/>
</dbReference>
<organism evidence="7 8">
    <name type="scientific">Candidatus Roizmanbacteria bacterium RIFCSPHIGHO2_01_FULL_39_24</name>
    <dbReference type="NCBI Taxonomy" id="1802032"/>
    <lineage>
        <taxon>Bacteria</taxon>
        <taxon>Candidatus Roizmaniibacteriota</taxon>
    </lineage>
</organism>
<evidence type="ECO:0000256" key="4">
    <source>
        <dbReference type="ARBA" id="ARBA00023065"/>
    </source>
</evidence>
<keyword evidence="2" id="KW-0813">Transport</keyword>
<evidence type="ECO:0000256" key="2">
    <source>
        <dbReference type="ARBA" id="ARBA00022448"/>
    </source>
</evidence>
<protein>
    <submittedName>
        <fullName evidence="7">Uncharacterized protein</fullName>
    </submittedName>
</protein>